<reference evidence="2 4" key="2">
    <citation type="journal article" date="2017" name="Front. Plant Sci.">
        <title>Gene Classification and Mining of Molecular Markers Useful in Red Clover (Trifolium pratense) Breeding.</title>
        <authorList>
            <person name="Istvanek J."/>
            <person name="Dluhosova J."/>
            <person name="Dluhos P."/>
            <person name="Patkova L."/>
            <person name="Nedelnik J."/>
            <person name="Repkova J."/>
        </authorList>
    </citation>
    <scope>NUCLEOTIDE SEQUENCE [LARGE SCALE GENOMIC DNA]</scope>
    <source>
        <strain evidence="4">cv. Tatra</strain>
        <tissue evidence="2">Young leaves</tissue>
    </source>
</reference>
<sequence>IAAKQRQQLYQCNLRPSKRHWTTSPFKKQDTPRMPAPQTHRLSRCAPARTTGQVCRRAQPCMPTRVDTPV</sequence>
<dbReference type="EMBL" id="ASHM01040107">
    <property type="protein sequence ID" value="PNX81536.1"/>
    <property type="molecule type" value="Genomic_DNA"/>
</dbReference>
<reference evidence="2 4" key="1">
    <citation type="journal article" date="2014" name="Am. J. Bot.">
        <title>Genome assembly and annotation for red clover (Trifolium pratense; Fabaceae).</title>
        <authorList>
            <person name="Istvanek J."/>
            <person name="Jaros M."/>
            <person name="Krenek A."/>
            <person name="Repkova J."/>
        </authorList>
    </citation>
    <scope>NUCLEOTIDE SEQUENCE [LARGE SCALE GENOMIC DNA]</scope>
    <source>
        <strain evidence="4">cv. Tatra</strain>
        <tissue evidence="2">Young leaves</tissue>
    </source>
</reference>
<feature type="non-terminal residue" evidence="2">
    <location>
        <position position="1"/>
    </location>
</feature>
<dbReference type="EMBL" id="ASHM01026540">
    <property type="protein sequence ID" value="PNX73784.1"/>
    <property type="molecule type" value="Genomic_DNA"/>
</dbReference>
<organism evidence="2 4">
    <name type="scientific">Trifolium pratense</name>
    <name type="common">Red clover</name>
    <dbReference type="NCBI Taxonomy" id="57577"/>
    <lineage>
        <taxon>Eukaryota</taxon>
        <taxon>Viridiplantae</taxon>
        <taxon>Streptophyta</taxon>
        <taxon>Embryophyta</taxon>
        <taxon>Tracheophyta</taxon>
        <taxon>Spermatophyta</taxon>
        <taxon>Magnoliopsida</taxon>
        <taxon>eudicotyledons</taxon>
        <taxon>Gunneridae</taxon>
        <taxon>Pentapetalae</taxon>
        <taxon>rosids</taxon>
        <taxon>fabids</taxon>
        <taxon>Fabales</taxon>
        <taxon>Fabaceae</taxon>
        <taxon>Papilionoideae</taxon>
        <taxon>50 kb inversion clade</taxon>
        <taxon>NPAAA clade</taxon>
        <taxon>Hologalegina</taxon>
        <taxon>IRL clade</taxon>
        <taxon>Trifolieae</taxon>
        <taxon>Trifolium</taxon>
    </lineage>
</organism>
<dbReference type="AlphaFoldDB" id="A0A2K3L5H2"/>
<comment type="caution">
    <text evidence="2">The sequence shown here is derived from an EMBL/GenBank/DDBJ whole genome shotgun (WGS) entry which is preliminary data.</text>
</comment>
<name>A0A2K3L5H2_TRIPR</name>
<evidence type="ECO:0000256" key="1">
    <source>
        <dbReference type="SAM" id="MobiDB-lite"/>
    </source>
</evidence>
<gene>
    <name evidence="2" type="ORF">L195_g029689</name>
    <name evidence="3" type="ORF">L195_g037557</name>
</gene>
<evidence type="ECO:0000313" key="4">
    <source>
        <dbReference type="Proteomes" id="UP000236291"/>
    </source>
</evidence>
<accession>A0A2K3L5H2</accession>
<dbReference type="Proteomes" id="UP000236291">
    <property type="component" value="Unassembled WGS sequence"/>
</dbReference>
<evidence type="ECO:0000313" key="3">
    <source>
        <dbReference type="EMBL" id="PNX81536.1"/>
    </source>
</evidence>
<evidence type="ECO:0000313" key="2">
    <source>
        <dbReference type="EMBL" id="PNX73784.1"/>
    </source>
</evidence>
<proteinExistence type="predicted"/>
<protein>
    <submittedName>
        <fullName evidence="2">Uncharacterized protein</fullName>
    </submittedName>
</protein>
<feature type="region of interest" description="Disordered" evidence="1">
    <location>
        <begin position="15"/>
        <end position="49"/>
    </location>
</feature>